<feature type="region of interest" description="Disordered" evidence="1">
    <location>
        <begin position="1"/>
        <end position="43"/>
    </location>
</feature>
<feature type="region of interest" description="Disordered" evidence="1">
    <location>
        <begin position="113"/>
        <end position="146"/>
    </location>
</feature>
<dbReference type="AlphaFoldDB" id="A0A939EWS4"/>
<feature type="compositionally biased region" description="Polar residues" evidence="1">
    <location>
        <begin position="132"/>
        <end position="143"/>
    </location>
</feature>
<feature type="compositionally biased region" description="Basic and acidic residues" evidence="1">
    <location>
        <begin position="113"/>
        <end position="131"/>
    </location>
</feature>
<evidence type="ECO:0000313" key="3">
    <source>
        <dbReference type="Proteomes" id="UP000664144"/>
    </source>
</evidence>
<dbReference type="EMBL" id="JAFLQZ010000006">
    <property type="protein sequence ID" value="MBO0358624.1"/>
    <property type="molecule type" value="Genomic_DNA"/>
</dbReference>
<name>A0A939EWS4_9BACT</name>
<feature type="region of interest" description="Disordered" evidence="1">
    <location>
        <begin position="57"/>
        <end position="95"/>
    </location>
</feature>
<organism evidence="2 3">
    <name type="scientific">Hymenobacter telluris</name>
    <dbReference type="NCBI Taxonomy" id="2816474"/>
    <lineage>
        <taxon>Bacteria</taxon>
        <taxon>Pseudomonadati</taxon>
        <taxon>Bacteroidota</taxon>
        <taxon>Cytophagia</taxon>
        <taxon>Cytophagales</taxon>
        <taxon>Hymenobacteraceae</taxon>
        <taxon>Hymenobacter</taxon>
    </lineage>
</organism>
<reference evidence="2" key="1">
    <citation type="submission" date="2021-03" db="EMBL/GenBank/DDBJ databases">
        <authorList>
            <person name="Kim M.K."/>
        </authorList>
    </citation>
    <scope>NUCLEOTIDE SEQUENCE</scope>
    <source>
        <strain evidence="2">BT186</strain>
    </source>
</reference>
<keyword evidence="3" id="KW-1185">Reference proteome</keyword>
<feature type="region of interest" description="Disordered" evidence="1">
    <location>
        <begin position="219"/>
        <end position="243"/>
    </location>
</feature>
<protein>
    <submittedName>
        <fullName evidence="2">Uncharacterized protein</fullName>
    </submittedName>
</protein>
<accession>A0A939EWS4</accession>
<proteinExistence type="predicted"/>
<dbReference type="Proteomes" id="UP000664144">
    <property type="component" value="Unassembled WGS sequence"/>
</dbReference>
<gene>
    <name evidence="2" type="ORF">J0X19_11765</name>
</gene>
<feature type="compositionally biased region" description="Basic and acidic residues" evidence="1">
    <location>
        <begin position="233"/>
        <end position="243"/>
    </location>
</feature>
<evidence type="ECO:0000313" key="2">
    <source>
        <dbReference type="EMBL" id="MBO0358624.1"/>
    </source>
</evidence>
<sequence>MTDPNPALSDENLEPLAEIAPAETVADATSPDSTKEQVELTPEQEIAKLRKALERKNRNIAKKTAELSALRNAGQTGEKDAKPSPQAPATLKSEDFDTIEEYVGAVADQKAKDAAKAAWESSRKEQTEREQNAQAQKAQQDFLTQVEKVRDELPDFDAVMQEANDEYVAPHVEALIRKFGPASAYWIVKEDALDELNAMDIYDATIRIKELSSKAVAKPITKTPAPMSPVKGRGSEQPDILKKQSGDEILKWLRS</sequence>
<evidence type="ECO:0000256" key="1">
    <source>
        <dbReference type="SAM" id="MobiDB-lite"/>
    </source>
</evidence>
<dbReference type="RefSeq" id="WP_206984550.1">
    <property type="nucleotide sequence ID" value="NZ_JAFLQZ010000006.1"/>
</dbReference>
<comment type="caution">
    <text evidence="2">The sequence shown here is derived from an EMBL/GenBank/DDBJ whole genome shotgun (WGS) entry which is preliminary data.</text>
</comment>